<feature type="transmembrane region" description="Helical" evidence="9">
    <location>
        <begin position="9"/>
        <end position="27"/>
    </location>
</feature>
<feature type="transmembrane region" description="Helical" evidence="9">
    <location>
        <begin position="252"/>
        <end position="279"/>
    </location>
</feature>
<evidence type="ECO:0000256" key="2">
    <source>
        <dbReference type="ARBA" id="ARBA00022448"/>
    </source>
</evidence>
<dbReference type="GO" id="GO:0043952">
    <property type="term" value="P:protein transport by the Sec complex"/>
    <property type="evidence" value="ECO:0007669"/>
    <property type="project" value="UniProtKB-UniRule"/>
</dbReference>
<dbReference type="GO" id="GO:0005886">
    <property type="term" value="C:plasma membrane"/>
    <property type="evidence" value="ECO:0007669"/>
    <property type="project" value="UniProtKB-SubCell"/>
</dbReference>
<evidence type="ECO:0000256" key="6">
    <source>
        <dbReference type="ARBA" id="ARBA00022989"/>
    </source>
</evidence>
<comment type="subunit">
    <text evidence="9">Forms a complex with SecD. Part of the essential Sec protein translocation apparatus which comprises SecA, SecYEG and auxiliary proteins SecDF. Other proteins may also be involved.</text>
</comment>
<evidence type="ECO:0000259" key="10">
    <source>
        <dbReference type="Pfam" id="PF02355"/>
    </source>
</evidence>
<evidence type="ECO:0000256" key="8">
    <source>
        <dbReference type="ARBA" id="ARBA00023136"/>
    </source>
</evidence>
<feature type="domain" description="Protein export membrane protein SecD/SecF C-terminal" evidence="10">
    <location>
        <begin position="94"/>
        <end position="281"/>
    </location>
</feature>
<protein>
    <recommendedName>
        <fullName evidence="9">Protein-export membrane protein SecF</fullName>
    </recommendedName>
</protein>
<evidence type="ECO:0000313" key="12">
    <source>
        <dbReference type="Proteomes" id="UP000034772"/>
    </source>
</evidence>
<dbReference type="PATRIC" id="fig|1618373.3.peg.315"/>
<comment type="similarity">
    <text evidence="9">Belongs to the SecD/SecF family. SecF subfamily.</text>
</comment>
<dbReference type="GO" id="GO:0015450">
    <property type="term" value="F:protein-transporting ATPase activity"/>
    <property type="evidence" value="ECO:0007669"/>
    <property type="project" value="InterPro"/>
</dbReference>
<feature type="transmembrane region" description="Helical" evidence="9">
    <location>
        <begin position="145"/>
        <end position="171"/>
    </location>
</feature>
<evidence type="ECO:0000256" key="7">
    <source>
        <dbReference type="ARBA" id="ARBA00023010"/>
    </source>
</evidence>
<evidence type="ECO:0000256" key="9">
    <source>
        <dbReference type="HAMAP-Rule" id="MF_01464"/>
    </source>
</evidence>
<dbReference type="Proteomes" id="UP000034772">
    <property type="component" value="Unassembled WGS sequence"/>
</dbReference>
<evidence type="ECO:0000256" key="5">
    <source>
        <dbReference type="ARBA" id="ARBA00022927"/>
    </source>
</evidence>
<keyword evidence="7 9" id="KW-0811">Translocation</keyword>
<dbReference type="InterPro" id="IPR022645">
    <property type="entry name" value="SecD/SecF_bac"/>
</dbReference>
<dbReference type="GO" id="GO:0065002">
    <property type="term" value="P:intracellular protein transmembrane transport"/>
    <property type="evidence" value="ECO:0007669"/>
    <property type="project" value="UniProtKB-UniRule"/>
</dbReference>
<dbReference type="EMBL" id="LCOZ01000032">
    <property type="protein sequence ID" value="KKU87026.1"/>
    <property type="molecule type" value="Genomic_DNA"/>
</dbReference>
<comment type="subcellular location">
    <subcellularLocation>
        <location evidence="1 9">Cell membrane</location>
        <topology evidence="1 9">Multi-pass membrane protein</topology>
    </subcellularLocation>
</comment>
<accession>A0A0G1TYW9</accession>
<dbReference type="InterPro" id="IPR048634">
    <property type="entry name" value="SecD_SecF_C"/>
</dbReference>
<keyword evidence="6 9" id="KW-1133">Transmembrane helix</keyword>
<dbReference type="GO" id="GO:0006605">
    <property type="term" value="P:protein targeting"/>
    <property type="evidence" value="ECO:0007669"/>
    <property type="project" value="UniProtKB-UniRule"/>
</dbReference>
<keyword evidence="2 9" id="KW-0813">Transport</keyword>
<dbReference type="HAMAP" id="MF_01464_B">
    <property type="entry name" value="SecF_B"/>
    <property type="match status" value="1"/>
</dbReference>
<dbReference type="InterPro" id="IPR022646">
    <property type="entry name" value="SecD/SecF_CS"/>
</dbReference>
<evidence type="ECO:0000256" key="4">
    <source>
        <dbReference type="ARBA" id="ARBA00022692"/>
    </source>
</evidence>
<evidence type="ECO:0000313" key="11">
    <source>
        <dbReference type="EMBL" id="KKU87026.1"/>
    </source>
</evidence>
<evidence type="ECO:0000256" key="1">
    <source>
        <dbReference type="ARBA" id="ARBA00004651"/>
    </source>
</evidence>
<gene>
    <name evidence="9" type="primary">secF</name>
    <name evidence="11" type="ORF">UY17_C0032G0002</name>
</gene>
<dbReference type="InterPro" id="IPR005665">
    <property type="entry name" value="SecF_bac"/>
</dbReference>
<feature type="transmembrane region" description="Helical" evidence="9">
    <location>
        <begin position="229"/>
        <end position="246"/>
    </location>
</feature>
<organism evidence="11 12">
    <name type="scientific">Candidatus Beckwithbacteria bacterium GW2011_GWC2_47_9</name>
    <dbReference type="NCBI Taxonomy" id="1618373"/>
    <lineage>
        <taxon>Bacteria</taxon>
        <taxon>Candidatus Beckwithiibacteriota</taxon>
    </lineage>
</organism>
<keyword evidence="4 9" id="KW-0812">Transmembrane</keyword>
<dbReference type="PANTHER" id="PTHR30081:SF8">
    <property type="entry name" value="PROTEIN TRANSLOCASE SUBUNIT SECF"/>
    <property type="match status" value="1"/>
</dbReference>
<evidence type="ECO:0000256" key="3">
    <source>
        <dbReference type="ARBA" id="ARBA00022475"/>
    </source>
</evidence>
<dbReference type="AlphaFoldDB" id="A0A0G1TYW9"/>
<dbReference type="InterPro" id="IPR022813">
    <property type="entry name" value="SecD/SecF_arch_bac"/>
</dbReference>
<dbReference type="PRINTS" id="PR01755">
    <property type="entry name" value="SECFTRNLCASE"/>
</dbReference>
<feature type="transmembrane region" description="Helical" evidence="9">
    <location>
        <begin position="177"/>
        <end position="198"/>
    </location>
</feature>
<keyword evidence="5 9" id="KW-0653">Protein transport</keyword>
<comment type="function">
    <text evidence="9">Part of the Sec protein translocase complex. Interacts with the SecYEG preprotein conducting channel. SecDF uses the proton motive force (PMF) to complete protein translocation after the ATP-dependent function of SecA.</text>
</comment>
<keyword evidence="3 9" id="KW-1003">Cell membrane</keyword>
<reference evidence="11 12" key="1">
    <citation type="journal article" date="2015" name="Nature">
        <title>rRNA introns, odd ribosomes, and small enigmatic genomes across a large radiation of phyla.</title>
        <authorList>
            <person name="Brown C.T."/>
            <person name="Hug L.A."/>
            <person name="Thomas B.C."/>
            <person name="Sharon I."/>
            <person name="Castelle C.J."/>
            <person name="Singh A."/>
            <person name="Wilkins M.J."/>
            <person name="Williams K.H."/>
            <person name="Banfield J.F."/>
        </authorList>
    </citation>
    <scope>NUCLEOTIDE SEQUENCE [LARGE SCALE GENOMIC DNA]</scope>
</reference>
<dbReference type="PANTHER" id="PTHR30081">
    <property type="entry name" value="PROTEIN-EXPORT MEMBRANE PROTEIN SEC"/>
    <property type="match status" value="1"/>
</dbReference>
<feature type="transmembrane region" description="Helical" evidence="9">
    <location>
        <begin position="121"/>
        <end position="138"/>
    </location>
</feature>
<keyword evidence="8 9" id="KW-0472">Membrane</keyword>
<sequence length="283" mass="31353">MINWFKYRFIYFGLSLTLLLIGGYSLLTNGLRLGLDFTGGSLLELKVNAPLSELQPAIEAETDVASLQVSSDNSFILRSAGLDSAKNISLQEKLNQEFGGVEEIRFATIGPILGKELIRKTLVGLGLAVLFILVYLAYRFQDKTFGICAVLAMLHDSLIILGTFSILGVYLQVEIDALFVTAVLTILSFSVHDTIVLYDRIRENRRLHSQEKFVELANRSISETMTRSINNSLTIIFMLLSLFVLGGVTTRWFVLALLIGTISGTYSSPFTAVPLLVLFKRKG</sequence>
<comment type="caution">
    <text evidence="11">The sequence shown here is derived from an EMBL/GenBank/DDBJ whole genome shotgun (WGS) entry which is preliminary data.</text>
</comment>
<dbReference type="SUPFAM" id="SSF82866">
    <property type="entry name" value="Multidrug efflux transporter AcrB transmembrane domain"/>
    <property type="match status" value="1"/>
</dbReference>
<dbReference type="Pfam" id="PF02355">
    <property type="entry name" value="SecD_SecF_C"/>
    <property type="match status" value="1"/>
</dbReference>
<dbReference type="Pfam" id="PF07549">
    <property type="entry name" value="Sec_GG"/>
    <property type="match status" value="1"/>
</dbReference>
<dbReference type="Gene3D" id="1.20.1640.10">
    <property type="entry name" value="Multidrug efflux transporter AcrB transmembrane domain"/>
    <property type="match status" value="1"/>
</dbReference>
<proteinExistence type="inferred from homology"/>
<name>A0A0G1TYW9_9BACT</name>
<dbReference type="NCBIfam" id="TIGR00966">
    <property type="entry name" value="transloc_SecF"/>
    <property type="match status" value="1"/>
</dbReference>